<accession>A0A8L0DUE3</accession>
<evidence type="ECO:0000313" key="4">
    <source>
        <dbReference type="Proteomes" id="UP000694395"/>
    </source>
</evidence>
<name>A0A8L0DUE3_ONCMY</name>
<proteinExistence type="predicted"/>
<feature type="signal peptide" evidence="2">
    <location>
        <begin position="1"/>
        <end position="18"/>
    </location>
</feature>
<keyword evidence="2" id="KW-0732">Signal</keyword>
<feature type="compositionally biased region" description="Basic and acidic residues" evidence="1">
    <location>
        <begin position="53"/>
        <end position="70"/>
    </location>
</feature>
<sequence>MLRPLCSLLLDLCNVILGVKDQGYCCEEKTGEERFKDRDRERPTKRGGGRQTKTGEDSERFKDRDRERPTKRGGGRQTKTGEDMYCSRAPQQIYHLVGSGYLPPQ</sequence>
<evidence type="ECO:0000256" key="1">
    <source>
        <dbReference type="SAM" id="MobiDB-lite"/>
    </source>
</evidence>
<evidence type="ECO:0000313" key="3">
    <source>
        <dbReference type="Ensembl" id="ENSOMYP00000139535.1"/>
    </source>
</evidence>
<keyword evidence="4" id="KW-1185">Reference proteome</keyword>
<feature type="chain" id="PRO_5035423068" description="Secreted protein" evidence="2">
    <location>
        <begin position="19"/>
        <end position="105"/>
    </location>
</feature>
<reference evidence="3" key="2">
    <citation type="submission" date="2025-08" db="UniProtKB">
        <authorList>
            <consortium name="Ensembl"/>
        </authorList>
    </citation>
    <scope>IDENTIFICATION</scope>
</reference>
<dbReference type="AlphaFoldDB" id="A0A8L0DUE3"/>
<feature type="compositionally biased region" description="Basic and acidic residues" evidence="1">
    <location>
        <begin position="32"/>
        <end position="44"/>
    </location>
</feature>
<feature type="region of interest" description="Disordered" evidence="1">
    <location>
        <begin position="32"/>
        <end position="86"/>
    </location>
</feature>
<dbReference type="Proteomes" id="UP000694395">
    <property type="component" value="Chromosome 31"/>
</dbReference>
<evidence type="ECO:0008006" key="5">
    <source>
        <dbReference type="Google" id="ProtNLM"/>
    </source>
</evidence>
<reference evidence="3" key="3">
    <citation type="submission" date="2025-09" db="UniProtKB">
        <authorList>
            <consortium name="Ensembl"/>
        </authorList>
    </citation>
    <scope>IDENTIFICATION</scope>
</reference>
<dbReference type="Ensembl" id="ENSOMYT00000141614.1">
    <property type="protein sequence ID" value="ENSOMYP00000139535.1"/>
    <property type="gene ID" value="ENSOMYG00000066060.1"/>
</dbReference>
<organism evidence="3 4">
    <name type="scientific">Oncorhynchus mykiss</name>
    <name type="common">Rainbow trout</name>
    <name type="synonym">Salmo gairdneri</name>
    <dbReference type="NCBI Taxonomy" id="8022"/>
    <lineage>
        <taxon>Eukaryota</taxon>
        <taxon>Metazoa</taxon>
        <taxon>Chordata</taxon>
        <taxon>Craniata</taxon>
        <taxon>Vertebrata</taxon>
        <taxon>Euteleostomi</taxon>
        <taxon>Actinopterygii</taxon>
        <taxon>Neopterygii</taxon>
        <taxon>Teleostei</taxon>
        <taxon>Protacanthopterygii</taxon>
        <taxon>Salmoniformes</taxon>
        <taxon>Salmonidae</taxon>
        <taxon>Salmoninae</taxon>
        <taxon>Oncorhynchus</taxon>
    </lineage>
</organism>
<protein>
    <recommendedName>
        <fullName evidence="5">Secreted protein</fullName>
    </recommendedName>
</protein>
<reference evidence="3" key="1">
    <citation type="submission" date="2020-07" db="EMBL/GenBank/DDBJ databases">
        <title>A long reads based de novo assembly of the rainbow trout Arlee double haploid line genome.</title>
        <authorList>
            <person name="Gao G."/>
            <person name="Palti Y."/>
        </authorList>
    </citation>
    <scope>NUCLEOTIDE SEQUENCE [LARGE SCALE GENOMIC DNA]</scope>
</reference>
<evidence type="ECO:0000256" key="2">
    <source>
        <dbReference type="SAM" id="SignalP"/>
    </source>
</evidence>